<evidence type="ECO:0000313" key="2">
    <source>
        <dbReference type="EMBL" id="KAH9528913.1"/>
    </source>
</evidence>
<protein>
    <submittedName>
        <fullName evidence="2">Uncharacterized protein</fullName>
    </submittedName>
</protein>
<keyword evidence="1" id="KW-0732">Signal</keyword>
<comment type="caution">
    <text evidence="2">The sequence shown here is derived from an EMBL/GenBank/DDBJ whole genome shotgun (WGS) entry which is preliminary data.</text>
</comment>
<feature type="signal peptide" evidence="1">
    <location>
        <begin position="1"/>
        <end position="22"/>
    </location>
</feature>
<dbReference type="EMBL" id="ASGP02000001">
    <property type="protein sequence ID" value="KAH9528913.1"/>
    <property type="molecule type" value="Genomic_DNA"/>
</dbReference>
<dbReference type="AlphaFoldDB" id="A0A922IDM1"/>
<name>A0A922IDM1_DERFA</name>
<evidence type="ECO:0000313" key="3">
    <source>
        <dbReference type="Proteomes" id="UP000790347"/>
    </source>
</evidence>
<feature type="chain" id="PRO_5037173050" evidence="1">
    <location>
        <begin position="23"/>
        <end position="111"/>
    </location>
</feature>
<reference evidence="2" key="1">
    <citation type="submission" date="2013-05" db="EMBL/GenBank/DDBJ databases">
        <authorList>
            <person name="Yim A.K.Y."/>
            <person name="Chan T.F."/>
            <person name="Ji K.M."/>
            <person name="Liu X.Y."/>
            <person name="Zhou J.W."/>
            <person name="Li R.Q."/>
            <person name="Yang K.Y."/>
            <person name="Li J."/>
            <person name="Li M."/>
            <person name="Law P.T.W."/>
            <person name="Wu Y.L."/>
            <person name="Cai Z.L."/>
            <person name="Qin H."/>
            <person name="Bao Y."/>
            <person name="Leung R.K.K."/>
            <person name="Ng P.K.S."/>
            <person name="Zou J."/>
            <person name="Zhong X.J."/>
            <person name="Ran P.X."/>
            <person name="Zhong N.S."/>
            <person name="Liu Z.G."/>
            <person name="Tsui S.K.W."/>
        </authorList>
    </citation>
    <scope>NUCLEOTIDE SEQUENCE</scope>
    <source>
        <strain evidence="2">Derf</strain>
        <tissue evidence="2">Whole organism</tissue>
    </source>
</reference>
<gene>
    <name evidence="2" type="ORF">DERF_002820</name>
</gene>
<accession>A0A922IDM1</accession>
<organism evidence="2 3">
    <name type="scientific">Dermatophagoides farinae</name>
    <name type="common">American house dust mite</name>
    <dbReference type="NCBI Taxonomy" id="6954"/>
    <lineage>
        <taxon>Eukaryota</taxon>
        <taxon>Metazoa</taxon>
        <taxon>Ecdysozoa</taxon>
        <taxon>Arthropoda</taxon>
        <taxon>Chelicerata</taxon>
        <taxon>Arachnida</taxon>
        <taxon>Acari</taxon>
        <taxon>Acariformes</taxon>
        <taxon>Sarcoptiformes</taxon>
        <taxon>Astigmata</taxon>
        <taxon>Psoroptidia</taxon>
        <taxon>Analgoidea</taxon>
        <taxon>Pyroglyphidae</taxon>
        <taxon>Dermatophagoidinae</taxon>
        <taxon>Dermatophagoides</taxon>
    </lineage>
</organism>
<sequence length="111" mass="12327">MSIAVLLCHKLLLNELFTPPNGNVDDTVVGTPDYDEDCVCTYDRFAENVNLFGCDDVDVFETLKLKPLLLLGLMLVDVKSNPVLFPLDGVGFNIDDDPIANMFDELLANEF</sequence>
<reference evidence="2" key="2">
    <citation type="journal article" date="2022" name="Res Sq">
        <title>Comparative Genomics Reveals Insights into the Divergent Evolution of Astigmatic Mites and Household Pest Adaptations.</title>
        <authorList>
            <person name="Xiong Q."/>
            <person name="Wan A.T.-Y."/>
            <person name="Liu X.-Y."/>
            <person name="Fung C.S.-H."/>
            <person name="Xiao X."/>
            <person name="Malainual N."/>
            <person name="Hou J."/>
            <person name="Wang L."/>
            <person name="Wang M."/>
            <person name="Yang K."/>
            <person name="Cui Y."/>
            <person name="Leung E."/>
            <person name="Nong W."/>
            <person name="Shin S.-K."/>
            <person name="Au S."/>
            <person name="Jeong K.Y."/>
            <person name="Chew F.T."/>
            <person name="Hui J."/>
            <person name="Leung T.F."/>
            <person name="Tungtrongchitr A."/>
            <person name="Zhong N."/>
            <person name="Liu Z."/>
            <person name="Tsui S."/>
        </authorList>
    </citation>
    <scope>NUCLEOTIDE SEQUENCE</scope>
    <source>
        <strain evidence="2">Derf</strain>
        <tissue evidence="2">Whole organism</tissue>
    </source>
</reference>
<evidence type="ECO:0000256" key="1">
    <source>
        <dbReference type="SAM" id="SignalP"/>
    </source>
</evidence>
<keyword evidence="3" id="KW-1185">Reference proteome</keyword>
<dbReference type="Proteomes" id="UP000790347">
    <property type="component" value="Unassembled WGS sequence"/>
</dbReference>
<proteinExistence type="predicted"/>